<dbReference type="Proteomes" id="UP001153269">
    <property type="component" value="Unassembled WGS sequence"/>
</dbReference>
<dbReference type="EMBL" id="CADEAL010001913">
    <property type="protein sequence ID" value="CAB1436613.1"/>
    <property type="molecule type" value="Genomic_DNA"/>
</dbReference>
<accession>A0A9N7YTJ8</accession>
<dbReference type="AlphaFoldDB" id="A0A9N7YTJ8"/>
<gene>
    <name evidence="1" type="ORF">PLEPLA_LOCUS24646</name>
</gene>
<proteinExistence type="predicted"/>
<comment type="caution">
    <text evidence="1">The sequence shown here is derived from an EMBL/GenBank/DDBJ whole genome shotgun (WGS) entry which is preliminary data.</text>
</comment>
<evidence type="ECO:0000313" key="1">
    <source>
        <dbReference type="EMBL" id="CAB1436613.1"/>
    </source>
</evidence>
<reference evidence="1" key="1">
    <citation type="submission" date="2020-03" db="EMBL/GenBank/DDBJ databases">
        <authorList>
            <person name="Weist P."/>
        </authorList>
    </citation>
    <scope>NUCLEOTIDE SEQUENCE</scope>
</reference>
<name>A0A9N7YTJ8_PLEPL</name>
<evidence type="ECO:0000313" key="2">
    <source>
        <dbReference type="Proteomes" id="UP001153269"/>
    </source>
</evidence>
<organism evidence="1 2">
    <name type="scientific">Pleuronectes platessa</name>
    <name type="common">European plaice</name>
    <dbReference type="NCBI Taxonomy" id="8262"/>
    <lineage>
        <taxon>Eukaryota</taxon>
        <taxon>Metazoa</taxon>
        <taxon>Chordata</taxon>
        <taxon>Craniata</taxon>
        <taxon>Vertebrata</taxon>
        <taxon>Euteleostomi</taxon>
        <taxon>Actinopterygii</taxon>
        <taxon>Neopterygii</taxon>
        <taxon>Teleostei</taxon>
        <taxon>Neoteleostei</taxon>
        <taxon>Acanthomorphata</taxon>
        <taxon>Carangaria</taxon>
        <taxon>Pleuronectiformes</taxon>
        <taxon>Pleuronectoidei</taxon>
        <taxon>Pleuronectidae</taxon>
        <taxon>Pleuronectes</taxon>
    </lineage>
</organism>
<keyword evidence="2" id="KW-1185">Reference proteome</keyword>
<protein>
    <submittedName>
        <fullName evidence="1">Uncharacterized protein</fullName>
    </submittedName>
</protein>
<sequence length="109" mass="12143">MDTFLLSTPNEQKLVLLPLQKTQHDAHVGYTSSLSSVGSMRTDQIVTKFHEEPTRRAVRNTSTNVPKTFFYGIMDSVFRCTAGQEDNGSFCSPDVLIQWPFDAASLSPT</sequence>